<evidence type="ECO:0000256" key="1">
    <source>
        <dbReference type="ARBA" id="ARBA00004648"/>
    </source>
</evidence>
<dbReference type="EMBL" id="CAJOBJ010375317">
    <property type="protein sequence ID" value="CAF5225242.1"/>
    <property type="molecule type" value="Genomic_DNA"/>
</dbReference>
<dbReference type="InterPro" id="IPR001733">
    <property type="entry name" value="Peptidase_S26B"/>
</dbReference>
<dbReference type="PANTHER" id="PTHR10806">
    <property type="entry name" value="SIGNAL PEPTIDASE COMPLEX CATALYTIC SUBUNIT SEC11"/>
    <property type="match status" value="1"/>
</dbReference>
<protein>
    <recommendedName>
        <fullName evidence="2">Signal peptidase complex catalytic subunit SEC11</fullName>
    </recommendedName>
    <alternativeName>
        <fullName evidence="3">Signal peptidase complex catalytic subunit sec11</fullName>
    </alternativeName>
</protein>
<evidence type="ECO:0000256" key="3">
    <source>
        <dbReference type="ARBA" id="ARBA00021755"/>
    </source>
</evidence>
<dbReference type="Proteomes" id="UP000681720">
    <property type="component" value="Unassembled WGS sequence"/>
</dbReference>
<proteinExistence type="predicted"/>
<dbReference type="GO" id="GO:0006465">
    <property type="term" value="P:signal peptide processing"/>
    <property type="evidence" value="ECO:0007669"/>
    <property type="project" value="InterPro"/>
</dbReference>
<dbReference type="AlphaFoldDB" id="A0A8S3K6Q2"/>
<dbReference type="GO" id="GO:0008233">
    <property type="term" value="F:peptidase activity"/>
    <property type="evidence" value="ECO:0007669"/>
    <property type="project" value="InterPro"/>
</dbReference>
<dbReference type="PANTHER" id="PTHR10806:SF6">
    <property type="entry name" value="SIGNAL PEPTIDASE COMPLEX CATALYTIC SUBUNIT SEC11"/>
    <property type="match status" value="1"/>
</dbReference>
<name>A0A8S3K6Q2_9BILA</name>
<evidence type="ECO:0000256" key="4">
    <source>
        <dbReference type="ARBA" id="ARBA00045533"/>
    </source>
</evidence>
<comment type="caution">
    <text evidence="5">The sequence shown here is derived from an EMBL/GenBank/DDBJ whole genome shotgun (WGS) entry which is preliminary data.</text>
</comment>
<feature type="non-terminal residue" evidence="5">
    <location>
        <position position="1"/>
    </location>
</feature>
<dbReference type="GO" id="GO:0005787">
    <property type="term" value="C:signal peptidase complex"/>
    <property type="evidence" value="ECO:0007669"/>
    <property type="project" value="TreeGrafter"/>
</dbReference>
<organism evidence="5 6">
    <name type="scientific">Rotaria magnacalcarata</name>
    <dbReference type="NCBI Taxonomy" id="392030"/>
    <lineage>
        <taxon>Eukaryota</taxon>
        <taxon>Metazoa</taxon>
        <taxon>Spiralia</taxon>
        <taxon>Gnathifera</taxon>
        <taxon>Rotifera</taxon>
        <taxon>Eurotatoria</taxon>
        <taxon>Bdelloidea</taxon>
        <taxon>Philodinida</taxon>
        <taxon>Philodinidae</taxon>
        <taxon>Rotaria</taxon>
    </lineage>
</organism>
<comment type="subcellular location">
    <subcellularLocation>
        <location evidence="1">Endoplasmic reticulum membrane</location>
        <topology evidence="1">Single-pass type II membrane protein</topology>
    </subcellularLocation>
</comment>
<gene>
    <name evidence="5" type="ORF">GIL414_LOCUS86510</name>
</gene>
<comment type="function">
    <text evidence="4">Catalytic component of the signal peptidase complex (SPC) which catalyzes the cleavage of N-terminal signal sequences from nascent proteins as they are translocated into the lumen of the endoplasmic reticulum. Specifically cleaves N-terminal signal peptides that contain a hydrophobic alpha-helix (h-region) shorter than 18-20 amino acids.</text>
</comment>
<reference evidence="5" key="1">
    <citation type="submission" date="2021-02" db="EMBL/GenBank/DDBJ databases">
        <authorList>
            <person name="Nowell W R."/>
        </authorList>
    </citation>
    <scope>NUCLEOTIDE SEQUENCE</scope>
</reference>
<accession>A0A8S3K6Q2</accession>
<evidence type="ECO:0000313" key="6">
    <source>
        <dbReference type="Proteomes" id="UP000681720"/>
    </source>
</evidence>
<evidence type="ECO:0000313" key="5">
    <source>
        <dbReference type="EMBL" id="CAF5225242.1"/>
    </source>
</evidence>
<evidence type="ECO:0000256" key="2">
    <source>
        <dbReference type="ARBA" id="ARBA00019685"/>
    </source>
</evidence>
<sequence>VAFRIEGRDIPIVHRIIKVHAKKDDYFKILTKEDMNAVDDRGLYSPGQFWLEKKRYYCYLDKCHT</sequence>